<dbReference type="CDD" id="cd02248">
    <property type="entry name" value="Peptidase_C1A"/>
    <property type="match status" value="1"/>
</dbReference>
<dbReference type="Proteomes" id="UP000734854">
    <property type="component" value="Unassembled WGS sequence"/>
</dbReference>
<proteinExistence type="inferred from homology"/>
<dbReference type="InterPro" id="IPR000169">
    <property type="entry name" value="Pept_cys_AS"/>
</dbReference>
<dbReference type="PRINTS" id="PR00705">
    <property type="entry name" value="PAPAIN"/>
</dbReference>
<dbReference type="InterPro" id="IPR038765">
    <property type="entry name" value="Papain-like_cys_pep_sf"/>
</dbReference>
<dbReference type="EMBL" id="JACMSC010000017">
    <property type="protein sequence ID" value="KAG6480460.1"/>
    <property type="molecule type" value="Genomic_DNA"/>
</dbReference>
<dbReference type="SMART" id="SM00848">
    <property type="entry name" value="Inhibitor_I29"/>
    <property type="match status" value="1"/>
</dbReference>
<feature type="domain" description="Cathepsin propeptide inhibitor" evidence="5">
    <location>
        <begin position="40"/>
        <end position="97"/>
    </location>
</feature>
<dbReference type="Gene3D" id="3.90.70.10">
    <property type="entry name" value="Cysteine proteinases"/>
    <property type="match status" value="1"/>
</dbReference>
<accession>A0A8J5KA10</accession>
<sequence length="287" mass="31835">MQNMAPSLSAMTKILLVSLIMCNSFALPSAFPTDDSAYEFEQWMHRFGRSYRNATEKLYRLGVFTRNLEYVRAFDIEGAQNYTVGLNGFADFTNDEFKAIFIRLRRARFRPSTPFKYARVIPPKCIDWRAYGAVTPVKDQGPCGSCWAFASVAAIEGIHKISKGKLISLSEQELLDCDFTNFGCQGGWPQRAFSWVASNGGITTEANYPYRAIRLTCNFLKLGQNAASIRSYQNVSSNDERSLTKAVARQPVTVCIDAGSLSFQLYTGGIYDGPCGINLNHAVAAVG</sequence>
<dbReference type="InterPro" id="IPR013201">
    <property type="entry name" value="Prot_inhib_I29"/>
</dbReference>
<dbReference type="PROSITE" id="PS00139">
    <property type="entry name" value="THIOL_PROTEASE_CYS"/>
    <property type="match status" value="1"/>
</dbReference>
<feature type="chain" id="PRO_5035242329" evidence="3">
    <location>
        <begin position="27"/>
        <end position="287"/>
    </location>
</feature>
<organism evidence="6 7">
    <name type="scientific">Zingiber officinale</name>
    <name type="common">Ginger</name>
    <name type="synonym">Amomum zingiber</name>
    <dbReference type="NCBI Taxonomy" id="94328"/>
    <lineage>
        <taxon>Eukaryota</taxon>
        <taxon>Viridiplantae</taxon>
        <taxon>Streptophyta</taxon>
        <taxon>Embryophyta</taxon>
        <taxon>Tracheophyta</taxon>
        <taxon>Spermatophyta</taxon>
        <taxon>Magnoliopsida</taxon>
        <taxon>Liliopsida</taxon>
        <taxon>Zingiberales</taxon>
        <taxon>Zingiberaceae</taxon>
        <taxon>Zingiber</taxon>
    </lineage>
</organism>
<evidence type="ECO:0000259" key="4">
    <source>
        <dbReference type="SMART" id="SM00645"/>
    </source>
</evidence>
<dbReference type="SMART" id="SM00645">
    <property type="entry name" value="Pept_C1"/>
    <property type="match status" value="1"/>
</dbReference>
<dbReference type="GO" id="GO:0006508">
    <property type="term" value="P:proteolysis"/>
    <property type="evidence" value="ECO:0007669"/>
    <property type="project" value="InterPro"/>
</dbReference>
<dbReference type="GO" id="GO:0008234">
    <property type="term" value="F:cysteine-type peptidase activity"/>
    <property type="evidence" value="ECO:0007669"/>
    <property type="project" value="InterPro"/>
</dbReference>
<evidence type="ECO:0000256" key="3">
    <source>
        <dbReference type="SAM" id="SignalP"/>
    </source>
</evidence>
<keyword evidence="7" id="KW-1185">Reference proteome</keyword>
<feature type="domain" description="Peptidase C1A papain C-terminal" evidence="4">
    <location>
        <begin position="122"/>
        <end position="287"/>
    </location>
</feature>
<dbReference type="SUPFAM" id="SSF54001">
    <property type="entry name" value="Cysteine proteinases"/>
    <property type="match status" value="1"/>
</dbReference>
<dbReference type="AlphaFoldDB" id="A0A8J5KA10"/>
<dbReference type="InterPro" id="IPR000668">
    <property type="entry name" value="Peptidase_C1A_C"/>
</dbReference>
<dbReference type="Pfam" id="PF00112">
    <property type="entry name" value="Peptidase_C1"/>
    <property type="match status" value="1"/>
</dbReference>
<dbReference type="InterPro" id="IPR039417">
    <property type="entry name" value="Peptidase_C1A_papain-like"/>
</dbReference>
<name>A0A8J5KA10_ZINOF</name>
<comment type="caution">
    <text evidence="6">The sequence shown here is derived from an EMBL/GenBank/DDBJ whole genome shotgun (WGS) entry which is preliminary data.</text>
</comment>
<evidence type="ECO:0000259" key="5">
    <source>
        <dbReference type="SMART" id="SM00848"/>
    </source>
</evidence>
<evidence type="ECO:0000256" key="2">
    <source>
        <dbReference type="ARBA" id="ARBA00023157"/>
    </source>
</evidence>
<comment type="similarity">
    <text evidence="1">Belongs to the peptidase C1 family.</text>
</comment>
<gene>
    <name evidence="6" type="ORF">ZIOFF_063960</name>
</gene>
<evidence type="ECO:0000313" key="7">
    <source>
        <dbReference type="Proteomes" id="UP000734854"/>
    </source>
</evidence>
<evidence type="ECO:0000256" key="1">
    <source>
        <dbReference type="ARBA" id="ARBA00008455"/>
    </source>
</evidence>
<feature type="signal peptide" evidence="3">
    <location>
        <begin position="1"/>
        <end position="26"/>
    </location>
</feature>
<protein>
    <submittedName>
        <fullName evidence="6">Uncharacterized protein</fullName>
    </submittedName>
</protein>
<dbReference type="InterPro" id="IPR013128">
    <property type="entry name" value="Peptidase_C1A"/>
</dbReference>
<keyword evidence="2" id="KW-1015">Disulfide bond</keyword>
<keyword evidence="3" id="KW-0732">Signal</keyword>
<evidence type="ECO:0000313" key="6">
    <source>
        <dbReference type="EMBL" id="KAG6480460.1"/>
    </source>
</evidence>
<reference evidence="6 7" key="1">
    <citation type="submission" date="2020-08" db="EMBL/GenBank/DDBJ databases">
        <title>Plant Genome Project.</title>
        <authorList>
            <person name="Zhang R.-G."/>
        </authorList>
    </citation>
    <scope>NUCLEOTIDE SEQUENCE [LARGE SCALE GENOMIC DNA]</scope>
    <source>
        <tissue evidence="6">Rhizome</tissue>
    </source>
</reference>
<dbReference type="PANTHER" id="PTHR12411">
    <property type="entry name" value="CYSTEINE PROTEASE FAMILY C1-RELATED"/>
    <property type="match status" value="1"/>
</dbReference>
<dbReference type="Pfam" id="PF08246">
    <property type="entry name" value="Inhibitor_I29"/>
    <property type="match status" value="1"/>
</dbReference>